<feature type="compositionally biased region" description="Acidic residues" evidence="1">
    <location>
        <begin position="53"/>
        <end position="65"/>
    </location>
</feature>
<proteinExistence type="predicted"/>
<dbReference type="PANTHER" id="PTHR35546">
    <property type="entry name" value="F-BOX PROTEIN INTERACTION DOMAIN PROTEIN-RELATED"/>
    <property type="match status" value="1"/>
</dbReference>
<gene>
    <name evidence="3" type="ORF">BUALT_Bualt04G0007600</name>
</gene>
<reference evidence="3" key="1">
    <citation type="submission" date="2019-10" db="EMBL/GenBank/DDBJ databases">
        <authorList>
            <person name="Zhang R."/>
            <person name="Pan Y."/>
            <person name="Wang J."/>
            <person name="Ma R."/>
            <person name="Yu S."/>
        </authorList>
    </citation>
    <scope>NUCLEOTIDE SEQUENCE</scope>
    <source>
        <strain evidence="3">LA-IB0</strain>
        <tissue evidence="3">Leaf</tissue>
    </source>
</reference>
<evidence type="ECO:0000256" key="1">
    <source>
        <dbReference type="SAM" id="MobiDB-lite"/>
    </source>
</evidence>
<dbReference type="SUPFAM" id="SSF81383">
    <property type="entry name" value="F-box domain"/>
    <property type="match status" value="1"/>
</dbReference>
<protein>
    <recommendedName>
        <fullName evidence="2">F-box associated beta-propeller type 1 domain-containing protein</fullName>
    </recommendedName>
</protein>
<dbReference type="InterPro" id="IPR055290">
    <property type="entry name" value="At3g26010-like"/>
</dbReference>
<feature type="compositionally biased region" description="Basic and acidic residues" evidence="1">
    <location>
        <begin position="18"/>
        <end position="27"/>
    </location>
</feature>
<feature type="region of interest" description="Disordered" evidence="1">
    <location>
        <begin position="39"/>
        <end position="68"/>
    </location>
</feature>
<dbReference type="EMBL" id="WHWC01000004">
    <property type="protein sequence ID" value="KAG8383391.1"/>
    <property type="molecule type" value="Genomic_DNA"/>
</dbReference>
<accession>A0AAV6XK75</accession>
<name>A0AAV6XK75_9LAMI</name>
<feature type="compositionally biased region" description="Basic and acidic residues" evidence="1">
    <location>
        <begin position="41"/>
        <end position="52"/>
    </location>
</feature>
<dbReference type="Proteomes" id="UP000826271">
    <property type="component" value="Unassembled WGS sequence"/>
</dbReference>
<organism evidence="3 4">
    <name type="scientific">Buddleja alternifolia</name>
    <dbReference type="NCBI Taxonomy" id="168488"/>
    <lineage>
        <taxon>Eukaryota</taxon>
        <taxon>Viridiplantae</taxon>
        <taxon>Streptophyta</taxon>
        <taxon>Embryophyta</taxon>
        <taxon>Tracheophyta</taxon>
        <taxon>Spermatophyta</taxon>
        <taxon>Magnoliopsida</taxon>
        <taxon>eudicotyledons</taxon>
        <taxon>Gunneridae</taxon>
        <taxon>Pentapetalae</taxon>
        <taxon>asterids</taxon>
        <taxon>lamiids</taxon>
        <taxon>Lamiales</taxon>
        <taxon>Scrophulariaceae</taxon>
        <taxon>Buddlejeae</taxon>
        <taxon>Buddleja</taxon>
    </lineage>
</organism>
<evidence type="ECO:0000313" key="4">
    <source>
        <dbReference type="Proteomes" id="UP000826271"/>
    </source>
</evidence>
<evidence type="ECO:0000259" key="2">
    <source>
        <dbReference type="Pfam" id="PF07734"/>
    </source>
</evidence>
<dbReference type="PANTHER" id="PTHR35546:SF25">
    <property type="entry name" value="F-BOX DOMAIN-CONTAINING PROTEIN"/>
    <property type="match status" value="1"/>
</dbReference>
<dbReference type="Pfam" id="PF07734">
    <property type="entry name" value="FBA_1"/>
    <property type="match status" value="1"/>
</dbReference>
<feature type="region of interest" description="Disordered" evidence="1">
    <location>
        <begin position="1"/>
        <end position="27"/>
    </location>
</feature>
<sequence>MAGEEYSSSDDWYYVLDDEGKNSSDESLSHYVEIGSLSLLDDDKSDKGKESNPESDLELMDDEESNSSYEGLLDDEASYSSDEGLLDDEEKSLSEESIYHYTEIGSSSSVSEDIFGKQLGHNFTSFPRFRKTNQQKEIKDIANLYILPLLPAKTLVRFRSVSKEWDFRIKSPLLAHEQSFSFKDLSGFFCQYNGKKPTFLTLNNLAYGVPTPSLAFLPGPVNIISSSNGLLLCKGNDDLYYICNPANEEWKALPKPAYYHGPEPATILAFEPSRLNMGANYQLICAVPLFDQPIVCFEIYSSGTQSWRVSNTMFVGELGFTRAGLYMKGMAYWETSRREVLAFDVKNNIHEIISIPRGAPLNGVLARIHDELCYIGVSTSWGDEYSIEIYGGVHLRLKHTINVNLEPGPDSDAIWRVLPCVDGEIVMILMGSLIYSYSLRSQRIETISLDGMDDVWAWANFLPYVNSLVHVA</sequence>
<dbReference type="InterPro" id="IPR006527">
    <property type="entry name" value="F-box-assoc_dom_typ1"/>
</dbReference>
<evidence type="ECO:0000313" key="3">
    <source>
        <dbReference type="EMBL" id="KAG8383391.1"/>
    </source>
</evidence>
<keyword evidence="4" id="KW-1185">Reference proteome</keyword>
<comment type="caution">
    <text evidence="3">The sequence shown here is derived from an EMBL/GenBank/DDBJ whole genome shotgun (WGS) entry which is preliminary data.</text>
</comment>
<dbReference type="InterPro" id="IPR036047">
    <property type="entry name" value="F-box-like_dom_sf"/>
</dbReference>
<dbReference type="AlphaFoldDB" id="A0AAV6XK75"/>
<feature type="domain" description="F-box associated beta-propeller type 1" evidence="2">
    <location>
        <begin position="224"/>
        <end position="347"/>
    </location>
</feature>